<keyword evidence="4 12" id="KW-0812">Transmembrane</keyword>
<keyword evidence="3 13" id="KW-0813">Transport</keyword>
<evidence type="ECO:0000256" key="5">
    <source>
        <dbReference type="ARBA" id="ARBA00022723"/>
    </source>
</evidence>
<evidence type="ECO:0000256" key="1">
    <source>
        <dbReference type="ARBA" id="ARBA00004448"/>
    </source>
</evidence>
<dbReference type="EnsemblMetazoa" id="Aqu2.1.24983_001">
    <property type="protein sequence ID" value="Aqu2.1.24983_001"/>
    <property type="gene ID" value="Aqu2.1.24983"/>
</dbReference>
<feature type="repeat" description="Solcar" evidence="12">
    <location>
        <begin position="28"/>
        <end position="132"/>
    </location>
</feature>
<comment type="subcellular location">
    <subcellularLocation>
        <location evidence="1">Mitochondrion inner membrane</location>
        <topology evidence="1">Multi-pass membrane protein</topology>
    </subcellularLocation>
</comment>
<gene>
    <name evidence="14" type="primary">100631578</name>
</gene>
<dbReference type="EnsemblMetazoa" id="XM_019999655.1">
    <property type="protein sequence ID" value="XP_019855214.1"/>
    <property type="gene ID" value="LOC100631578"/>
</dbReference>
<keyword evidence="6" id="KW-0677">Repeat</keyword>
<dbReference type="InterPro" id="IPR023395">
    <property type="entry name" value="MCP_dom_sf"/>
</dbReference>
<dbReference type="KEGG" id="aqu:100631578"/>
<dbReference type="InterPro" id="IPR018108">
    <property type="entry name" value="MCP_transmembrane"/>
</dbReference>
<dbReference type="PRINTS" id="PR00926">
    <property type="entry name" value="MITOCARRIER"/>
</dbReference>
<evidence type="ECO:0000256" key="4">
    <source>
        <dbReference type="ARBA" id="ARBA00022692"/>
    </source>
</evidence>
<evidence type="ECO:0000256" key="10">
    <source>
        <dbReference type="ARBA" id="ARBA00023128"/>
    </source>
</evidence>
<dbReference type="OrthoDB" id="270584at2759"/>
<reference evidence="14" key="2">
    <citation type="submission" date="2017-05" db="UniProtKB">
        <authorList>
            <consortium name="EnsemblMetazoa"/>
        </authorList>
    </citation>
    <scope>IDENTIFICATION</scope>
</reference>
<feature type="repeat" description="Solcar" evidence="12">
    <location>
        <begin position="142"/>
        <end position="233"/>
    </location>
</feature>
<evidence type="ECO:0000256" key="6">
    <source>
        <dbReference type="ARBA" id="ARBA00022737"/>
    </source>
</evidence>
<dbReference type="PROSITE" id="PS50920">
    <property type="entry name" value="SOLCAR"/>
    <property type="match status" value="3"/>
</dbReference>
<dbReference type="GO" id="GO:0046872">
    <property type="term" value="F:metal ion binding"/>
    <property type="evidence" value="ECO:0007669"/>
    <property type="project" value="UniProtKB-KW"/>
</dbReference>
<accession>A0A1X7UAJ9</accession>
<dbReference type="GO" id="GO:0055085">
    <property type="term" value="P:transmembrane transport"/>
    <property type="evidence" value="ECO:0007669"/>
    <property type="project" value="InterPro"/>
</dbReference>
<dbReference type="Pfam" id="PF00153">
    <property type="entry name" value="Mito_carr"/>
    <property type="match status" value="3"/>
</dbReference>
<dbReference type="STRING" id="400682.A0A1X7UAJ9"/>
<dbReference type="GO" id="GO:0005743">
    <property type="term" value="C:mitochondrial inner membrane"/>
    <property type="evidence" value="ECO:0007669"/>
    <property type="project" value="UniProtKB-SubCell"/>
</dbReference>
<keyword evidence="10" id="KW-0496">Mitochondrion</keyword>
<name>A0A1X7UAJ9_AMPQE</name>
<evidence type="ECO:0000256" key="12">
    <source>
        <dbReference type="PROSITE-ProRule" id="PRU00282"/>
    </source>
</evidence>
<evidence type="ECO:0000256" key="8">
    <source>
        <dbReference type="ARBA" id="ARBA00022837"/>
    </source>
</evidence>
<protein>
    <submittedName>
        <fullName evidence="14">Uncharacterized protein</fullName>
    </submittedName>
</protein>
<proteinExistence type="inferred from homology"/>
<comment type="similarity">
    <text evidence="2 13">Belongs to the mitochondrial carrier (TC 2.A.29) family.</text>
</comment>
<evidence type="ECO:0000256" key="7">
    <source>
        <dbReference type="ARBA" id="ARBA00022792"/>
    </source>
</evidence>
<reference evidence="15" key="1">
    <citation type="journal article" date="2010" name="Nature">
        <title>The Amphimedon queenslandica genome and the evolution of animal complexity.</title>
        <authorList>
            <person name="Srivastava M."/>
            <person name="Simakov O."/>
            <person name="Chapman J."/>
            <person name="Fahey B."/>
            <person name="Gauthier M.E."/>
            <person name="Mitros T."/>
            <person name="Richards G.S."/>
            <person name="Conaco C."/>
            <person name="Dacre M."/>
            <person name="Hellsten U."/>
            <person name="Larroux C."/>
            <person name="Putnam N.H."/>
            <person name="Stanke M."/>
            <person name="Adamska M."/>
            <person name="Darling A."/>
            <person name="Degnan S.M."/>
            <person name="Oakley T.H."/>
            <person name="Plachetzki D.C."/>
            <person name="Zhai Y."/>
            <person name="Adamski M."/>
            <person name="Calcino A."/>
            <person name="Cummins S.F."/>
            <person name="Goodstein D.M."/>
            <person name="Harris C."/>
            <person name="Jackson D.J."/>
            <person name="Leys S.P."/>
            <person name="Shu S."/>
            <person name="Woodcroft B.J."/>
            <person name="Vervoort M."/>
            <person name="Kosik K.S."/>
            <person name="Manning G."/>
            <person name="Degnan B.M."/>
            <person name="Rokhsar D.S."/>
        </authorList>
    </citation>
    <scope>NUCLEOTIDE SEQUENCE [LARGE SCALE GENOMIC DNA]</scope>
</reference>
<dbReference type="Proteomes" id="UP000007879">
    <property type="component" value="Unassembled WGS sequence"/>
</dbReference>
<dbReference type="FunFam" id="1.50.40.10:FF:000016">
    <property type="entry name" value="Solute carrier family 25 member 23"/>
    <property type="match status" value="1"/>
</dbReference>
<keyword evidence="8" id="KW-0106">Calcium</keyword>
<dbReference type="PANTHER" id="PTHR24089">
    <property type="entry name" value="SOLUTE CARRIER FAMILY 25"/>
    <property type="match status" value="1"/>
</dbReference>
<keyword evidence="5" id="KW-0479">Metal-binding</keyword>
<feature type="repeat" description="Solcar" evidence="12">
    <location>
        <begin position="254"/>
        <end position="343"/>
    </location>
</feature>
<evidence type="ECO:0000256" key="3">
    <source>
        <dbReference type="ARBA" id="ARBA00022448"/>
    </source>
</evidence>
<sequence>MSKIVISSSQAGDRGTSDNETLWDKLTLNQLKHLVAGGVAGAVSRTCVSPLERLKILYQVHTTVKLHKVSLFLKVQIDSKENRKFQGVTSSLRTIWREEGIRGYYKGNGTNVIRIVPYVAVQFAAYEEFKKLLKVSSDAREQSPFKRLLAGALAGITSVTATYPLDLVRTRLSIQQEESHKKYKNITQTFKVILKEEGGFWSGALYRGLVPTAMGIAPYVGLNFAIYEMLKGYVMNIVFSTDDTRSQLMLDDEMPVLWKLTCGAISGATAQSITYPLDVIRRRMQMRGARSDLFPYTSTPNAIQTMYRVEGIGSFYKGMIPNLLKVAPSMGITFVTYEFTKARLYGIPIKWS</sequence>
<keyword evidence="11 12" id="KW-0472">Membrane</keyword>
<evidence type="ECO:0000256" key="11">
    <source>
        <dbReference type="ARBA" id="ARBA00023136"/>
    </source>
</evidence>
<evidence type="ECO:0000256" key="2">
    <source>
        <dbReference type="ARBA" id="ARBA00006375"/>
    </source>
</evidence>
<dbReference type="InterPro" id="IPR002067">
    <property type="entry name" value="MCP"/>
</dbReference>
<dbReference type="SUPFAM" id="SSF103506">
    <property type="entry name" value="Mitochondrial carrier"/>
    <property type="match status" value="1"/>
</dbReference>
<evidence type="ECO:0000313" key="14">
    <source>
        <dbReference type="EnsemblMetazoa" id="Aqu2.1.24983_001"/>
    </source>
</evidence>
<evidence type="ECO:0000313" key="15">
    <source>
        <dbReference type="Proteomes" id="UP000007879"/>
    </source>
</evidence>
<organism evidence="14">
    <name type="scientific">Amphimedon queenslandica</name>
    <name type="common">Sponge</name>
    <dbReference type="NCBI Taxonomy" id="400682"/>
    <lineage>
        <taxon>Eukaryota</taxon>
        <taxon>Metazoa</taxon>
        <taxon>Porifera</taxon>
        <taxon>Demospongiae</taxon>
        <taxon>Heteroscleromorpha</taxon>
        <taxon>Haplosclerida</taxon>
        <taxon>Niphatidae</taxon>
        <taxon>Amphimedon</taxon>
    </lineage>
</organism>
<keyword evidence="9" id="KW-1133">Transmembrane helix</keyword>
<dbReference type="InParanoid" id="A0A1X7UAJ9"/>
<dbReference type="Gene3D" id="1.50.40.10">
    <property type="entry name" value="Mitochondrial carrier domain"/>
    <property type="match status" value="1"/>
</dbReference>
<evidence type="ECO:0000256" key="13">
    <source>
        <dbReference type="RuleBase" id="RU000488"/>
    </source>
</evidence>
<keyword evidence="15" id="KW-1185">Reference proteome</keyword>
<evidence type="ECO:0000256" key="9">
    <source>
        <dbReference type="ARBA" id="ARBA00022989"/>
    </source>
</evidence>
<keyword evidence="7" id="KW-0999">Mitochondrion inner membrane</keyword>
<dbReference type="AlphaFoldDB" id="A0A1X7UAJ9"/>